<dbReference type="InterPro" id="IPR018170">
    <property type="entry name" value="Aldo/ket_reductase_CS"/>
</dbReference>
<comment type="catalytic activity">
    <reaction evidence="4">
        <text>hydroxyacetone + NADP(+) = methylglyoxal + NADPH + H(+)</text>
        <dbReference type="Rhea" id="RHEA:27986"/>
        <dbReference type="ChEBI" id="CHEBI:15378"/>
        <dbReference type="ChEBI" id="CHEBI:17158"/>
        <dbReference type="ChEBI" id="CHEBI:27957"/>
        <dbReference type="ChEBI" id="CHEBI:57783"/>
        <dbReference type="ChEBI" id="CHEBI:58349"/>
    </reaction>
</comment>
<accession>A0AAC9KAA4</accession>
<keyword evidence="3 9" id="KW-0560">Oxidoreductase</keyword>
<dbReference type="Proteomes" id="UP000182373">
    <property type="component" value="Chromosome"/>
</dbReference>
<comment type="similarity">
    <text evidence="1">Belongs to the aldo/keto reductase family.</text>
</comment>
<dbReference type="GO" id="GO:0050580">
    <property type="term" value="F:2,5-didehydrogluconate reductase activity"/>
    <property type="evidence" value="ECO:0007669"/>
    <property type="project" value="UniProtKB-EC"/>
</dbReference>
<dbReference type="PROSITE" id="PS00062">
    <property type="entry name" value="ALDOKETO_REDUCTASE_2"/>
    <property type="match status" value="1"/>
</dbReference>
<evidence type="ECO:0000256" key="6">
    <source>
        <dbReference type="PIRSR" id="PIRSR000097-2"/>
    </source>
</evidence>
<dbReference type="InterPro" id="IPR020471">
    <property type="entry name" value="AKR"/>
</dbReference>
<gene>
    <name evidence="9" type="ORF">GbCGDNIH9_0786</name>
</gene>
<reference evidence="10" key="1">
    <citation type="submission" date="2016-11" db="EMBL/GenBank/DDBJ databases">
        <title>Comparative genomic and phenotypic analysis of Granulibacter bethesdensis clinical isolates from patients with chronic granulomatous disease.</title>
        <authorList>
            <person name="Zarember K.A."/>
            <person name="Porcella S.F."/>
            <person name="Chu J."/>
            <person name="Ding L."/>
            <person name="Dahlstrom E."/>
            <person name="Barbian K."/>
            <person name="Martens C."/>
            <person name="Sykora L."/>
            <person name="Kramer S."/>
            <person name="Pettinato A.M."/>
            <person name="Hong H."/>
            <person name="Wald G."/>
            <person name="Berg L.J."/>
            <person name="Rogge L.S."/>
            <person name="Greenberg D.E."/>
            <person name="Falcone E.L."/>
            <person name="Neves J.F."/>
            <person name="Simoes M.J."/>
            <person name="Casal M."/>
            <person name="Rodriguez-Lopez F.C."/>
            <person name="Zelazny A."/>
            <person name="Gallin J.I."/>
            <person name="Holland S.M."/>
        </authorList>
    </citation>
    <scope>NUCLEOTIDE SEQUENCE [LARGE SCALE GENOMIC DNA]</scope>
    <source>
        <strain evidence="10">NIH9.1</strain>
    </source>
</reference>
<feature type="domain" description="NADP-dependent oxidoreductase" evidence="8">
    <location>
        <begin position="57"/>
        <end position="298"/>
    </location>
</feature>
<evidence type="ECO:0000256" key="5">
    <source>
        <dbReference type="PIRSR" id="PIRSR000097-1"/>
    </source>
</evidence>
<dbReference type="Pfam" id="PF00248">
    <property type="entry name" value="Aldo_ket_red"/>
    <property type="match status" value="1"/>
</dbReference>
<dbReference type="PANTHER" id="PTHR43827:SF3">
    <property type="entry name" value="NADP-DEPENDENT OXIDOREDUCTASE DOMAIN-CONTAINING PROTEIN"/>
    <property type="match status" value="1"/>
</dbReference>
<sequence>MLCHRTSSRRRYGSLAGKTAIALTKTCQKGDFPMASIASSQVPLLSLNDGHAIPQIGLGVYKITGNQVEPAIHTAIEAGYRLIDTASFYGNEEQVGAAIASAAVPRSELFITTKLWNDDQGYDQTLRAFDLSMGRLRLEYLDLYLIHWPVPARDRYVDTWRALIRLQREGRVRSIGVSNFQPAHLRRLIDETGVIPCLNQVELHPALPQPALRAFHASLGIVTQAWSPLARGSMLHDEKLATIAARHQRSPAQIVLRWHLQNGSAVIPKSATSARIKDNIALFDFSLDATDMRMIDALRTDCRTGADPDATH</sequence>
<evidence type="ECO:0000313" key="10">
    <source>
        <dbReference type="Proteomes" id="UP000182373"/>
    </source>
</evidence>
<dbReference type="Gene3D" id="3.20.20.100">
    <property type="entry name" value="NADP-dependent oxidoreductase domain"/>
    <property type="match status" value="1"/>
</dbReference>
<dbReference type="PROSITE" id="PS00798">
    <property type="entry name" value="ALDOKETO_REDUCTASE_1"/>
    <property type="match status" value="1"/>
</dbReference>
<dbReference type="EC" id="1.1.1.274" evidence="9"/>
<dbReference type="SUPFAM" id="SSF51430">
    <property type="entry name" value="NAD(P)-linked oxidoreductase"/>
    <property type="match status" value="1"/>
</dbReference>
<organism evidence="9 10">
    <name type="scientific">Granulibacter bethesdensis</name>
    <dbReference type="NCBI Taxonomy" id="364410"/>
    <lineage>
        <taxon>Bacteria</taxon>
        <taxon>Pseudomonadati</taxon>
        <taxon>Pseudomonadota</taxon>
        <taxon>Alphaproteobacteria</taxon>
        <taxon>Acetobacterales</taxon>
        <taxon>Acetobacteraceae</taxon>
        <taxon>Granulibacter</taxon>
    </lineage>
</organism>
<feature type="site" description="Lowers pKa of active site Tyr" evidence="7">
    <location>
        <position position="114"/>
    </location>
</feature>
<proteinExistence type="inferred from homology"/>
<evidence type="ECO:0000256" key="2">
    <source>
        <dbReference type="ARBA" id="ARBA00022857"/>
    </source>
</evidence>
<dbReference type="EMBL" id="CP018191">
    <property type="protein sequence ID" value="APH54039.1"/>
    <property type="molecule type" value="Genomic_DNA"/>
</dbReference>
<dbReference type="PANTHER" id="PTHR43827">
    <property type="entry name" value="2,5-DIKETO-D-GLUCONIC ACID REDUCTASE"/>
    <property type="match status" value="1"/>
</dbReference>
<evidence type="ECO:0000256" key="7">
    <source>
        <dbReference type="PIRSR" id="PIRSR000097-3"/>
    </source>
</evidence>
<name>A0AAC9KAA4_9PROT</name>
<dbReference type="InterPro" id="IPR023210">
    <property type="entry name" value="NADP_OxRdtase_dom"/>
</dbReference>
<dbReference type="AlphaFoldDB" id="A0AAC9KAA4"/>
<evidence type="ECO:0000256" key="4">
    <source>
        <dbReference type="ARBA" id="ARBA00049445"/>
    </source>
</evidence>
<dbReference type="PIRSF" id="PIRSF000097">
    <property type="entry name" value="AKR"/>
    <property type="match status" value="1"/>
</dbReference>
<evidence type="ECO:0000256" key="1">
    <source>
        <dbReference type="ARBA" id="ARBA00007905"/>
    </source>
</evidence>
<evidence type="ECO:0000313" key="9">
    <source>
        <dbReference type="EMBL" id="APH54039.1"/>
    </source>
</evidence>
<dbReference type="InterPro" id="IPR036812">
    <property type="entry name" value="NAD(P)_OxRdtase_dom_sf"/>
</dbReference>
<evidence type="ECO:0000256" key="3">
    <source>
        <dbReference type="ARBA" id="ARBA00023002"/>
    </source>
</evidence>
<evidence type="ECO:0000259" key="8">
    <source>
        <dbReference type="Pfam" id="PF00248"/>
    </source>
</evidence>
<dbReference type="FunFam" id="3.20.20.100:FF:000002">
    <property type="entry name" value="2,5-diketo-D-gluconic acid reductase A"/>
    <property type="match status" value="1"/>
</dbReference>
<protein>
    <submittedName>
        <fullName evidence="9">2,5-diketo-D-gluconic acid reductase</fullName>
        <ecNumber evidence="9">1.1.1.274</ecNumber>
    </submittedName>
</protein>
<keyword evidence="2" id="KW-0521">NADP</keyword>
<dbReference type="PRINTS" id="PR00069">
    <property type="entry name" value="ALDKETRDTASE"/>
</dbReference>
<feature type="binding site" evidence="6">
    <location>
        <position position="147"/>
    </location>
    <ligand>
        <name>substrate</name>
    </ligand>
</feature>
<feature type="active site" description="Proton donor" evidence="5">
    <location>
        <position position="89"/>
    </location>
</feature>